<dbReference type="RefSeq" id="WP_146952789.1">
    <property type="nucleotide sequence ID" value="NZ_BAABBJ010000003.1"/>
</dbReference>
<dbReference type="AlphaFoldDB" id="A0A512PCT3"/>
<protein>
    <submittedName>
        <fullName evidence="1">Uncharacterized protein</fullName>
    </submittedName>
</protein>
<accession>A0A512PCT3</accession>
<name>A0A512PCT3_9CELL</name>
<evidence type="ECO:0000313" key="2">
    <source>
        <dbReference type="Proteomes" id="UP000321798"/>
    </source>
</evidence>
<organism evidence="1 2">
    <name type="scientific">Cellulomonas soli</name>
    <dbReference type="NCBI Taxonomy" id="931535"/>
    <lineage>
        <taxon>Bacteria</taxon>
        <taxon>Bacillati</taxon>
        <taxon>Actinomycetota</taxon>
        <taxon>Actinomycetes</taxon>
        <taxon>Micrococcales</taxon>
        <taxon>Cellulomonadaceae</taxon>
        <taxon>Cellulomonas</taxon>
    </lineage>
</organism>
<comment type="caution">
    <text evidence="1">The sequence shown here is derived from an EMBL/GenBank/DDBJ whole genome shotgun (WGS) entry which is preliminary data.</text>
</comment>
<dbReference type="OrthoDB" id="275232at2"/>
<reference evidence="1 2" key="1">
    <citation type="submission" date="2019-07" db="EMBL/GenBank/DDBJ databases">
        <title>Whole genome shotgun sequence of Cellulomonas soli NBRC 109434.</title>
        <authorList>
            <person name="Hosoyama A."/>
            <person name="Uohara A."/>
            <person name="Ohji S."/>
            <person name="Ichikawa N."/>
        </authorList>
    </citation>
    <scope>NUCLEOTIDE SEQUENCE [LARGE SCALE GENOMIC DNA]</scope>
    <source>
        <strain evidence="1 2">NBRC 109434</strain>
    </source>
</reference>
<dbReference type="Proteomes" id="UP000321798">
    <property type="component" value="Unassembled WGS sequence"/>
</dbReference>
<gene>
    <name evidence="1" type="ORF">CSO01_17380</name>
</gene>
<keyword evidence="2" id="KW-1185">Reference proteome</keyword>
<evidence type="ECO:0000313" key="1">
    <source>
        <dbReference type="EMBL" id="GEP69023.1"/>
    </source>
</evidence>
<sequence length="137" mass="15469">MGSRPGPGLLALGSLAPRPGEVWSGELGDRVTVMPHELRLKVIDYLGWCPVFLAWMEYTRDVIGDRFGVSGGAAIASDGRYYWRLDAIEYIREYGITIPAAAVRHMESRSWTPPELDRQQYLGIYEELLRISTPVDR</sequence>
<dbReference type="EMBL" id="BKAL01000005">
    <property type="protein sequence ID" value="GEP69023.1"/>
    <property type="molecule type" value="Genomic_DNA"/>
</dbReference>
<proteinExistence type="predicted"/>